<sequence length="72" mass="7712">GDDTVSGIDGRSDRETEGDDFISNNRGRLEDGPSEDGGISEVEGAERSSDSVDMFVDGSELEEELSAEMKLI</sequence>
<feature type="region of interest" description="Disordered" evidence="1">
    <location>
        <begin position="1"/>
        <end position="72"/>
    </location>
</feature>
<dbReference type="AlphaFoldDB" id="A0AA38LF64"/>
<protein>
    <submittedName>
        <fullName evidence="2">Uncharacterized protein</fullName>
    </submittedName>
</protein>
<name>A0AA38LF64_TAXCH</name>
<keyword evidence="3" id="KW-1185">Reference proteome</keyword>
<feature type="non-terminal residue" evidence="2">
    <location>
        <position position="72"/>
    </location>
</feature>
<accession>A0AA38LF64</accession>
<dbReference type="Proteomes" id="UP000824469">
    <property type="component" value="Unassembled WGS sequence"/>
</dbReference>
<gene>
    <name evidence="2" type="ORF">KI387_020601</name>
</gene>
<dbReference type="EMBL" id="JAHRHJ020000004">
    <property type="protein sequence ID" value="KAH9318832.1"/>
    <property type="molecule type" value="Genomic_DNA"/>
</dbReference>
<organism evidence="2 3">
    <name type="scientific">Taxus chinensis</name>
    <name type="common">Chinese yew</name>
    <name type="synonym">Taxus wallichiana var. chinensis</name>
    <dbReference type="NCBI Taxonomy" id="29808"/>
    <lineage>
        <taxon>Eukaryota</taxon>
        <taxon>Viridiplantae</taxon>
        <taxon>Streptophyta</taxon>
        <taxon>Embryophyta</taxon>
        <taxon>Tracheophyta</taxon>
        <taxon>Spermatophyta</taxon>
        <taxon>Pinopsida</taxon>
        <taxon>Pinidae</taxon>
        <taxon>Conifers II</taxon>
        <taxon>Cupressales</taxon>
        <taxon>Taxaceae</taxon>
        <taxon>Taxus</taxon>
    </lineage>
</organism>
<evidence type="ECO:0000256" key="1">
    <source>
        <dbReference type="SAM" id="MobiDB-lite"/>
    </source>
</evidence>
<evidence type="ECO:0000313" key="3">
    <source>
        <dbReference type="Proteomes" id="UP000824469"/>
    </source>
</evidence>
<proteinExistence type="predicted"/>
<feature type="non-terminal residue" evidence="2">
    <location>
        <position position="1"/>
    </location>
</feature>
<reference evidence="2 3" key="1">
    <citation type="journal article" date="2021" name="Nat. Plants">
        <title>The Taxus genome provides insights into paclitaxel biosynthesis.</title>
        <authorList>
            <person name="Xiong X."/>
            <person name="Gou J."/>
            <person name="Liao Q."/>
            <person name="Li Y."/>
            <person name="Zhou Q."/>
            <person name="Bi G."/>
            <person name="Li C."/>
            <person name="Du R."/>
            <person name="Wang X."/>
            <person name="Sun T."/>
            <person name="Guo L."/>
            <person name="Liang H."/>
            <person name="Lu P."/>
            <person name="Wu Y."/>
            <person name="Zhang Z."/>
            <person name="Ro D.K."/>
            <person name="Shang Y."/>
            <person name="Huang S."/>
            <person name="Yan J."/>
        </authorList>
    </citation>
    <scope>NUCLEOTIDE SEQUENCE [LARGE SCALE GENOMIC DNA]</scope>
    <source>
        <strain evidence="2">Ta-2019</strain>
    </source>
</reference>
<comment type="caution">
    <text evidence="2">The sequence shown here is derived from an EMBL/GenBank/DDBJ whole genome shotgun (WGS) entry which is preliminary data.</text>
</comment>
<evidence type="ECO:0000313" key="2">
    <source>
        <dbReference type="EMBL" id="KAH9318832.1"/>
    </source>
</evidence>